<comment type="caution">
    <text evidence="1">The sequence shown here is derived from an EMBL/GenBank/DDBJ whole genome shotgun (WGS) entry which is preliminary data.</text>
</comment>
<evidence type="ECO:0000313" key="2">
    <source>
        <dbReference type="Proteomes" id="UP000725649"/>
    </source>
</evidence>
<reference evidence="1" key="1">
    <citation type="submission" date="2019-04" db="EMBL/GenBank/DDBJ databases">
        <title>Evolution of Biomass-Degrading Anaerobic Consortia Revealed by Metagenomics.</title>
        <authorList>
            <person name="Peng X."/>
        </authorList>
    </citation>
    <scope>NUCLEOTIDE SEQUENCE</scope>
    <source>
        <strain evidence="1">SIG66</strain>
    </source>
</reference>
<dbReference type="Pfam" id="PF19821">
    <property type="entry name" value="Phage_capsid_2"/>
    <property type="match status" value="1"/>
</dbReference>
<dbReference type="InterPro" id="IPR045565">
    <property type="entry name" value="Phage_capsid_2"/>
</dbReference>
<organism evidence="1 2">
    <name type="scientific">Candidatus Avelusimicrobium gallicola</name>
    <dbReference type="NCBI Taxonomy" id="2562704"/>
    <lineage>
        <taxon>Bacteria</taxon>
        <taxon>Pseudomonadati</taxon>
        <taxon>Elusimicrobiota</taxon>
        <taxon>Elusimicrobia</taxon>
        <taxon>Elusimicrobiales</taxon>
        <taxon>Elusimicrobiaceae</taxon>
        <taxon>Candidatus Avelusimicrobium</taxon>
    </lineage>
</organism>
<dbReference type="AlphaFoldDB" id="A0A928HIR6"/>
<evidence type="ECO:0000313" key="1">
    <source>
        <dbReference type="EMBL" id="MBE6421362.1"/>
    </source>
</evidence>
<accession>A0A928HIR6</accession>
<sequence length="297" mass="33092">MAIDGKNFSNIEKHEVEVKYSQKMQLLAQQQNSTLESCVTVENNLKGKNVCAANQIGTFSTRERSTRFEETHVVDVDRAQRWYEPRMFDGAALFDNWDRIRMEITPEDKVLDSMRAAYKRDIDSVILAAYFSNNKTGKLAAETTPYDTAMTVGVNEGGDILKKLIKARTRFVNRNVDIESEDIYCLVPAAMEDELMAAGIYLSNDYMNDKAATSKKLPAYGGINFVRTTLLTPSDGKIICPVFCKSGVGLGKWLDISVKLGEREDLSYANQIYISYALGATRLEEAKCGAIEVAVAA</sequence>
<protein>
    <submittedName>
        <fullName evidence="1">Uncharacterized protein</fullName>
    </submittedName>
</protein>
<proteinExistence type="predicted"/>
<dbReference type="EMBL" id="SUVG01000004">
    <property type="protein sequence ID" value="MBE6421362.1"/>
    <property type="molecule type" value="Genomic_DNA"/>
</dbReference>
<name>A0A928HIR6_9BACT</name>
<dbReference type="Proteomes" id="UP000725649">
    <property type="component" value="Unassembled WGS sequence"/>
</dbReference>
<gene>
    <name evidence="1" type="ORF">E7027_04435</name>
</gene>